<dbReference type="PROSITE" id="PS00211">
    <property type="entry name" value="ABC_TRANSPORTER_1"/>
    <property type="match status" value="1"/>
</dbReference>
<comment type="caution">
    <text evidence="6">The sequence shown here is derived from an EMBL/GenBank/DDBJ whole genome shotgun (WGS) entry which is preliminary data.</text>
</comment>
<dbReference type="PANTHER" id="PTHR46743:SF2">
    <property type="entry name" value="TEICHOIC ACIDS EXPORT ATP-BINDING PROTEIN TAGH"/>
    <property type="match status" value="1"/>
</dbReference>
<evidence type="ECO:0000256" key="1">
    <source>
        <dbReference type="ARBA" id="ARBA00005417"/>
    </source>
</evidence>
<dbReference type="EMBL" id="JAALHA020000003">
    <property type="protein sequence ID" value="MDR9894699.1"/>
    <property type="molecule type" value="Genomic_DNA"/>
</dbReference>
<keyword evidence="2" id="KW-0813">Transport</keyword>
<dbReference type="InterPro" id="IPR003593">
    <property type="entry name" value="AAA+_ATPase"/>
</dbReference>
<gene>
    <name evidence="6" type="ORF">G7B40_008970</name>
</gene>
<dbReference type="PROSITE" id="PS50893">
    <property type="entry name" value="ABC_TRANSPORTER_2"/>
    <property type="match status" value="1"/>
</dbReference>
<dbReference type="InterPro" id="IPR017871">
    <property type="entry name" value="ABC_transporter-like_CS"/>
</dbReference>
<organism evidence="6 7">
    <name type="scientific">Aetokthonos hydrillicola Thurmond2011</name>
    <dbReference type="NCBI Taxonomy" id="2712845"/>
    <lineage>
        <taxon>Bacteria</taxon>
        <taxon>Bacillati</taxon>
        <taxon>Cyanobacteriota</taxon>
        <taxon>Cyanophyceae</taxon>
        <taxon>Nostocales</taxon>
        <taxon>Hapalosiphonaceae</taxon>
        <taxon>Aetokthonos</taxon>
    </lineage>
</organism>
<feature type="domain" description="ABC transporter" evidence="5">
    <location>
        <begin position="38"/>
        <end position="257"/>
    </location>
</feature>
<dbReference type="InterPro" id="IPR027417">
    <property type="entry name" value="P-loop_NTPase"/>
</dbReference>
<proteinExistence type="inferred from homology"/>
<evidence type="ECO:0000256" key="2">
    <source>
        <dbReference type="ARBA" id="ARBA00022448"/>
    </source>
</evidence>
<dbReference type="RefSeq" id="WP_208342624.1">
    <property type="nucleotide sequence ID" value="NZ_CAWQFN010000169.1"/>
</dbReference>
<dbReference type="AlphaFoldDB" id="A0AAP5I6K0"/>
<dbReference type="CDD" id="cd03220">
    <property type="entry name" value="ABC_KpsT_Wzt"/>
    <property type="match status" value="1"/>
</dbReference>
<evidence type="ECO:0000256" key="3">
    <source>
        <dbReference type="ARBA" id="ARBA00022741"/>
    </source>
</evidence>
<accession>A0AAP5I6K0</accession>
<dbReference type="GO" id="GO:0016020">
    <property type="term" value="C:membrane"/>
    <property type="evidence" value="ECO:0007669"/>
    <property type="project" value="InterPro"/>
</dbReference>
<comment type="similarity">
    <text evidence="1">Belongs to the ABC transporter superfamily.</text>
</comment>
<dbReference type="InterPro" id="IPR029439">
    <property type="entry name" value="Wzt_C"/>
</dbReference>
<evidence type="ECO:0000313" key="7">
    <source>
        <dbReference type="Proteomes" id="UP000667802"/>
    </source>
</evidence>
<keyword evidence="4 6" id="KW-0067">ATP-binding</keyword>
<evidence type="ECO:0000313" key="6">
    <source>
        <dbReference type="EMBL" id="MDR9894699.1"/>
    </source>
</evidence>
<dbReference type="Proteomes" id="UP000667802">
    <property type="component" value="Unassembled WGS sequence"/>
</dbReference>
<dbReference type="GO" id="GO:0016887">
    <property type="term" value="F:ATP hydrolysis activity"/>
    <property type="evidence" value="ECO:0007669"/>
    <property type="project" value="InterPro"/>
</dbReference>
<dbReference type="PANTHER" id="PTHR46743">
    <property type="entry name" value="TEICHOIC ACIDS EXPORT ATP-BINDING PROTEIN TAGH"/>
    <property type="match status" value="1"/>
</dbReference>
<dbReference type="Pfam" id="PF14524">
    <property type="entry name" value="Wzt_C"/>
    <property type="match status" value="1"/>
</dbReference>
<dbReference type="InterPro" id="IPR015860">
    <property type="entry name" value="ABC_transpr_TagH-like"/>
</dbReference>
<dbReference type="GO" id="GO:0005524">
    <property type="term" value="F:ATP binding"/>
    <property type="evidence" value="ECO:0007669"/>
    <property type="project" value="UniProtKB-KW"/>
</dbReference>
<dbReference type="InterPro" id="IPR003439">
    <property type="entry name" value="ABC_transporter-like_ATP-bd"/>
</dbReference>
<sequence length="417" mass="46027">MTDDVILSVNGVSKKFCRDLKRSLFYGIQDITSEVLGLREKSDKLRPKEFWALKDVTFQLRRKEALGLVGKNGSGKSTLLRIISGLIKPDTGYIEVYGRLAPLIALGAGFNPILTGRENIYANMSILGLSNKQIKERFDEVVAFAEIEEAIDAPVQSYSSGMAARLGFACAIHTEPDILLIDEVLAVGDIKFRAKCYRKLAELREKGIAFILVSHSSNSILSKCESAVYLAKGELVIAGDANLVTRKYENDLFLEGVSKAVGEIYLPEKPQNQSSGLDISSVFFKDSQGNKVSCPTSGLLVQLCISCKLHRSMDDVNITFSIKEQVGEGDKILVLSTLHDKKSISLSIGQNEIQVEMPYCGLKPGSYLMDIHIYEGNYVVLDSVMSFEFTVEGLGSMSQCLFYQPRVWKVASLQTKT</sequence>
<keyword evidence="3" id="KW-0547">Nucleotide-binding</keyword>
<dbReference type="InterPro" id="IPR050683">
    <property type="entry name" value="Bact_Polysacc_Export_ATP-bd"/>
</dbReference>
<evidence type="ECO:0000259" key="5">
    <source>
        <dbReference type="PROSITE" id="PS50893"/>
    </source>
</evidence>
<dbReference type="SMART" id="SM00382">
    <property type="entry name" value="AAA"/>
    <property type="match status" value="1"/>
</dbReference>
<keyword evidence="7" id="KW-1185">Reference proteome</keyword>
<dbReference type="SUPFAM" id="SSF52540">
    <property type="entry name" value="P-loop containing nucleoside triphosphate hydrolases"/>
    <property type="match status" value="1"/>
</dbReference>
<dbReference type="GO" id="GO:0140359">
    <property type="term" value="F:ABC-type transporter activity"/>
    <property type="evidence" value="ECO:0007669"/>
    <property type="project" value="InterPro"/>
</dbReference>
<dbReference type="Gene3D" id="2.70.50.60">
    <property type="entry name" value="abc- transporter (atp binding component) like domain"/>
    <property type="match status" value="1"/>
</dbReference>
<evidence type="ECO:0000256" key="4">
    <source>
        <dbReference type="ARBA" id="ARBA00022840"/>
    </source>
</evidence>
<dbReference type="Gene3D" id="3.40.50.300">
    <property type="entry name" value="P-loop containing nucleotide triphosphate hydrolases"/>
    <property type="match status" value="1"/>
</dbReference>
<dbReference type="Pfam" id="PF00005">
    <property type="entry name" value="ABC_tran"/>
    <property type="match status" value="1"/>
</dbReference>
<dbReference type="CDD" id="cd10147">
    <property type="entry name" value="Wzt_C-like"/>
    <property type="match status" value="1"/>
</dbReference>
<reference evidence="7" key="1">
    <citation type="journal article" date="2021" name="Science">
        <title>Hunting the eagle killer: A cyanobacterial neurotoxin causes vacuolar myelinopathy.</title>
        <authorList>
            <person name="Breinlinger S."/>
            <person name="Phillips T.J."/>
            <person name="Haram B.N."/>
            <person name="Mares J."/>
            <person name="Martinez Yerena J.A."/>
            <person name="Hrouzek P."/>
            <person name="Sobotka R."/>
            <person name="Henderson W.M."/>
            <person name="Schmieder P."/>
            <person name="Williams S.M."/>
            <person name="Lauderdale J.D."/>
            <person name="Wilde H.D."/>
            <person name="Gerrin W."/>
            <person name="Kust A."/>
            <person name="Washington J.W."/>
            <person name="Wagner C."/>
            <person name="Geier B."/>
            <person name="Liebeke M."/>
            <person name="Enke H."/>
            <person name="Niedermeyer T.H.J."/>
            <person name="Wilde S.B."/>
        </authorList>
    </citation>
    <scope>NUCLEOTIDE SEQUENCE [LARGE SCALE GENOMIC DNA]</scope>
    <source>
        <strain evidence="7">Thurmond2011</strain>
    </source>
</reference>
<name>A0AAP5I6K0_9CYAN</name>
<protein>
    <submittedName>
        <fullName evidence="6">ABC transporter ATP-binding protein</fullName>
    </submittedName>
</protein>